<gene>
    <name evidence="1" type="ORF">CDAR_67371</name>
</gene>
<organism evidence="1 2">
    <name type="scientific">Caerostris darwini</name>
    <dbReference type="NCBI Taxonomy" id="1538125"/>
    <lineage>
        <taxon>Eukaryota</taxon>
        <taxon>Metazoa</taxon>
        <taxon>Ecdysozoa</taxon>
        <taxon>Arthropoda</taxon>
        <taxon>Chelicerata</taxon>
        <taxon>Arachnida</taxon>
        <taxon>Araneae</taxon>
        <taxon>Araneomorphae</taxon>
        <taxon>Entelegynae</taxon>
        <taxon>Araneoidea</taxon>
        <taxon>Araneidae</taxon>
        <taxon>Caerostris</taxon>
    </lineage>
</organism>
<dbReference type="Proteomes" id="UP001054837">
    <property type="component" value="Unassembled WGS sequence"/>
</dbReference>
<comment type="caution">
    <text evidence="1">The sequence shown here is derived from an EMBL/GenBank/DDBJ whole genome shotgun (WGS) entry which is preliminary data.</text>
</comment>
<reference evidence="1 2" key="1">
    <citation type="submission" date="2021-06" db="EMBL/GenBank/DDBJ databases">
        <title>Caerostris darwini draft genome.</title>
        <authorList>
            <person name="Kono N."/>
            <person name="Arakawa K."/>
        </authorList>
    </citation>
    <scope>NUCLEOTIDE SEQUENCE [LARGE SCALE GENOMIC DNA]</scope>
</reference>
<protein>
    <submittedName>
        <fullName evidence="1">Uncharacterized protein</fullName>
    </submittedName>
</protein>
<dbReference type="EMBL" id="BPLQ01010857">
    <property type="protein sequence ID" value="GIY54022.1"/>
    <property type="molecule type" value="Genomic_DNA"/>
</dbReference>
<sequence length="106" mass="11924">MRTLRRLERGKIELCLYCTSPPDLMKGSNSHCLIESYGYCSNPNASSGIWTLTHNYAFVCFHVSASLQSSFQSSWALFGRGNLPRGLVWYINSVVYSKQAASLSKY</sequence>
<accession>A0AAV4U8C7</accession>
<dbReference type="AlphaFoldDB" id="A0AAV4U8C7"/>
<evidence type="ECO:0000313" key="1">
    <source>
        <dbReference type="EMBL" id="GIY54022.1"/>
    </source>
</evidence>
<keyword evidence="2" id="KW-1185">Reference proteome</keyword>
<evidence type="ECO:0000313" key="2">
    <source>
        <dbReference type="Proteomes" id="UP001054837"/>
    </source>
</evidence>
<proteinExistence type="predicted"/>
<name>A0AAV4U8C7_9ARAC</name>